<evidence type="ECO:0000313" key="4">
    <source>
        <dbReference type="EMBL" id="QRP69798.1"/>
    </source>
</evidence>
<dbReference type="Proteomes" id="UP000617681">
    <property type="component" value="Chromosome"/>
</dbReference>
<protein>
    <submittedName>
        <fullName evidence="3">DNA polymerase III subunit epsilon</fullName>
    </submittedName>
</protein>
<dbReference type="SUPFAM" id="SSF52113">
    <property type="entry name" value="BRCT domain"/>
    <property type="match status" value="1"/>
</dbReference>
<dbReference type="InterPro" id="IPR012337">
    <property type="entry name" value="RNaseH-like_sf"/>
</dbReference>
<dbReference type="GO" id="GO:0003676">
    <property type="term" value="F:nucleic acid binding"/>
    <property type="evidence" value="ECO:0007669"/>
    <property type="project" value="InterPro"/>
</dbReference>
<feature type="region of interest" description="Disordered" evidence="1">
    <location>
        <begin position="300"/>
        <end position="354"/>
    </location>
</feature>
<dbReference type="PANTHER" id="PTHR30231:SF42">
    <property type="entry name" value="EXONUCLEASE"/>
    <property type="match status" value="1"/>
</dbReference>
<feature type="domain" description="Exonuclease" evidence="2">
    <location>
        <begin position="104"/>
        <end position="271"/>
    </location>
</feature>
<dbReference type="SMART" id="SM00479">
    <property type="entry name" value="EXOIII"/>
    <property type="match status" value="1"/>
</dbReference>
<dbReference type="GO" id="GO:0008408">
    <property type="term" value="F:3'-5' exonuclease activity"/>
    <property type="evidence" value="ECO:0007669"/>
    <property type="project" value="TreeGrafter"/>
</dbReference>
<dbReference type="Proteomes" id="UP000596145">
    <property type="component" value="Chromosome"/>
</dbReference>
<reference evidence="3 5" key="1">
    <citation type="submission" date="2020-12" db="EMBL/GenBank/DDBJ databases">
        <title>FDA dAtabase for Regulatory Grade micrObial Sequences (FDA-ARGOS): Supporting development and validation of Infectious Disease Dx tests.</title>
        <authorList>
            <person name="Sproer C."/>
            <person name="Gronow S."/>
            <person name="Severitt S."/>
            <person name="Schroder I."/>
            <person name="Tallon L."/>
            <person name="Sadzewicz L."/>
            <person name="Zhao X."/>
            <person name="Boylan J."/>
            <person name="Ott S."/>
            <person name="Bowen H."/>
            <person name="Vavikolanu K."/>
            <person name="Mehta A."/>
            <person name="Aluvathingal J."/>
            <person name="Nadendla S."/>
            <person name="Lowell S."/>
            <person name="Myers T."/>
            <person name="Yan Y."/>
            <person name="Sichtig H."/>
        </authorList>
    </citation>
    <scope>NUCLEOTIDE SEQUENCE [LARGE SCALE GENOMIC DNA]</scope>
    <source>
        <strain evidence="3 5">FDAARGOS_1053</strain>
        <strain evidence="4">FDAARGOS_1191</strain>
    </source>
</reference>
<gene>
    <name evidence="3" type="ORF">I6I10_07915</name>
    <name evidence="4" type="ORF">I6J21_08250</name>
</gene>
<evidence type="ECO:0000259" key="2">
    <source>
        <dbReference type="SMART" id="SM00479"/>
    </source>
</evidence>
<dbReference type="EMBL" id="CP066007">
    <property type="protein sequence ID" value="QQB45450.1"/>
    <property type="molecule type" value="Genomic_DNA"/>
</dbReference>
<dbReference type="RefSeq" id="WP_005395568.1">
    <property type="nucleotide sequence ID" value="NZ_CP066007.1"/>
</dbReference>
<dbReference type="EMBL" id="CP069534">
    <property type="protein sequence ID" value="QRP69798.1"/>
    <property type="molecule type" value="Genomic_DNA"/>
</dbReference>
<dbReference type="SUPFAM" id="SSF53098">
    <property type="entry name" value="Ribonuclease H-like"/>
    <property type="match status" value="1"/>
</dbReference>
<dbReference type="OrthoDB" id="9803913at2"/>
<evidence type="ECO:0000313" key="5">
    <source>
        <dbReference type="Proteomes" id="UP000596145"/>
    </source>
</evidence>
<dbReference type="InterPro" id="IPR036397">
    <property type="entry name" value="RNaseH_sf"/>
</dbReference>
<accession>A0A7T4JU32</accession>
<evidence type="ECO:0000313" key="3">
    <source>
        <dbReference type="EMBL" id="QQB45450.1"/>
    </source>
</evidence>
<proteinExistence type="predicted"/>
<organism evidence="3 5">
    <name type="scientific">Corynebacterium glucuronolyticum</name>
    <dbReference type="NCBI Taxonomy" id="39791"/>
    <lineage>
        <taxon>Bacteria</taxon>
        <taxon>Bacillati</taxon>
        <taxon>Actinomycetota</taxon>
        <taxon>Actinomycetes</taxon>
        <taxon>Mycobacteriales</taxon>
        <taxon>Corynebacteriaceae</taxon>
        <taxon>Corynebacterium</taxon>
    </lineage>
</organism>
<dbReference type="GO" id="GO:0005829">
    <property type="term" value="C:cytosol"/>
    <property type="evidence" value="ECO:0007669"/>
    <property type="project" value="TreeGrafter"/>
</dbReference>
<dbReference type="AlphaFoldDB" id="A0A7T4JU32"/>
<dbReference type="Pfam" id="PF00929">
    <property type="entry name" value="RNase_T"/>
    <property type="match status" value="1"/>
</dbReference>
<dbReference type="GeneID" id="92760401"/>
<sequence>MLTAHGATVAIADGTINIYYSPLLTSLNAGETTLPAADITDVATIEPTPYSLGSVTLTRTSGASVTLRFQRSQTAALQQFVADVARVRVGDDPVGESTPIPGLDFVAIDVETANDDWGSIIEIGVTKVLNGLVEEQATWRCTPPPGMEDFLDENIAIHGIRPEDIEGEPSFAQRYELVKEFTGELPMVSHNAQFDFTALARACHASHCAAAPNEFGCSLALSRSRDLGFATNRLPDVCRGLGIALEHHHCAADDAEACARIITSLASIDGFTGSFPEFIASTGFTMGKIRNEGRIRSVQKIRHDRSSSPDRAREAAGNGRYKRTSSRRSGGVPWSAVSTPEKIPEPNTEANPDGLLYGQNVTLTGDFEPLDKGTLWSKIADQGATIGKNVTKKTTICAVGAWTKKTSKQKRAEELKEQGQDIAIWSKEKLFIVLGIDADAIAQENEPPF</sequence>
<dbReference type="Gene3D" id="3.30.420.10">
    <property type="entry name" value="Ribonuclease H-like superfamily/Ribonuclease H"/>
    <property type="match status" value="1"/>
</dbReference>
<evidence type="ECO:0000256" key="1">
    <source>
        <dbReference type="SAM" id="MobiDB-lite"/>
    </source>
</evidence>
<dbReference type="InterPro" id="IPR036420">
    <property type="entry name" value="BRCT_dom_sf"/>
</dbReference>
<dbReference type="PANTHER" id="PTHR30231">
    <property type="entry name" value="DNA POLYMERASE III SUBUNIT EPSILON"/>
    <property type="match status" value="1"/>
</dbReference>
<dbReference type="InterPro" id="IPR013520">
    <property type="entry name" value="Ribonucl_H"/>
</dbReference>
<feature type="compositionally biased region" description="Basic and acidic residues" evidence="1">
    <location>
        <begin position="304"/>
        <end position="314"/>
    </location>
</feature>
<dbReference type="Gene3D" id="3.40.50.10190">
    <property type="entry name" value="BRCT domain"/>
    <property type="match status" value="1"/>
</dbReference>
<name>A0A7T4JU32_9CORY</name>
<dbReference type="CDD" id="cd17748">
    <property type="entry name" value="BRCT_DNA_ligase_like"/>
    <property type="match status" value="1"/>
</dbReference>